<dbReference type="Proteomes" id="UP000195557">
    <property type="component" value="Unassembled WGS sequence"/>
</dbReference>
<gene>
    <name evidence="2" type="ORF">BE221DRAFT_78944</name>
</gene>
<name>A0A1Y5I3K6_OSTTA</name>
<dbReference type="AlphaFoldDB" id="A0A1Y5I3K6"/>
<evidence type="ECO:0000256" key="1">
    <source>
        <dbReference type="SAM" id="MobiDB-lite"/>
    </source>
</evidence>
<organism evidence="2">
    <name type="scientific">Ostreococcus tauri</name>
    <name type="common">Marine green alga</name>
    <dbReference type="NCBI Taxonomy" id="70448"/>
    <lineage>
        <taxon>Eukaryota</taxon>
        <taxon>Viridiplantae</taxon>
        <taxon>Chlorophyta</taxon>
        <taxon>Mamiellophyceae</taxon>
        <taxon>Mamiellales</taxon>
        <taxon>Bathycoccaceae</taxon>
        <taxon>Ostreococcus</taxon>
    </lineage>
</organism>
<dbReference type="EMBL" id="KZ155826">
    <property type="protein sequence ID" value="OUS44100.1"/>
    <property type="molecule type" value="Genomic_DNA"/>
</dbReference>
<reference evidence="2" key="1">
    <citation type="submission" date="2017-04" db="EMBL/GenBank/DDBJ databases">
        <title>Population genomics of picophytoplankton unveils novel chromosome hypervariability.</title>
        <authorList>
            <consortium name="DOE Joint Genome Institute"/>
            <person name="Blanc-Mathieu R."/>
            <person name="Krasovec M."/>
            <person name="Hebrard M."/>
            <person name="Yau S."/>
            <person name="Desgranges E."/>
            <person name="Martin J."/>
            <person name="Schackwitz W."/>
            <person name="Kuo A."/>
            <person name="Salin G."/>
            <person name="Donnadieu C."/>
            <person name="Desdevises Y."/>
            <person name="Sanchez-Ferandin S."/>
            <person name="Moreau H."/>
            <person name="Rivals E."/>
            <person name="Grigoriev I.V."/>
            <person name="Grimsley N."/>
            <person name="Eyre-Walker A."/>
            <person name="Piganeau G."/>
        </authorList>
    </citation>
    <scope>NUCLEOTIDE SEQUENCE [LARGE SCALE GENOMIC DNA]</scope>
    <source>
        <strain evidence="2">RCC 1115</strain>
    </source>
</reference>
<sequence>MDDDAVTRSDAVDGADARGRTTRNRGAERLTTRSCVDVDGGMQEFEAAKAAILAVRPNARVIGNRVDAYPITVTVTCGGVDVWRGRQQGLFRKNGRPAMKEIEEAMRRLG</sequence>
<protein>
    <submittedName>
        <fullName evidence="2">Uncharacterized protein</fullName>
    </submittedName>
</protein>
<proteinExistence type="predicted"/>
<evidence type="ECO:0000313" key="2">
    <source>
        <dbReference type="EMBL" id="OUS44100.1"/>
    </source>
</evidence>
<accession>A0A1Y5I3K6</accession>
<feature type="region of interest" description="Disordered" evidence="1">
    <location>
        <begin position="1"/>
        <end position="29"/>
    </location>
</feature>